<feature type="region of interest" description="Disordered" evidence="1">
    <location>
        <begin position="128"/>
        <end position="183"/>
    </location>
</feature>
<dbReference type="InterPro" id="IPR026894">
    <property type="entry name" value="DnaJ_X"/>
</dbReference>
<comment type="caution">
    <text evidence="3">The sequence shown here is derived from an EMBL/GenBank/DDBJ whole genome shotgun (WGS) entry which is preliminary data.</text>
</comment>
<dbReference type="AlphaFoldDB" id="A0A4T0FT29"/>
<dbReference type="EMBL" id="SPNW01000022">
    <property type="protein sequence ID" value="TIA90066.1"/>
    <property type="molecule type" value="Genomic_DNA"/>
</dbReference>
<organism evidence="3 4">
    <name type="scientific">Wallemia hederae</name>
    <dbReference type="NCBI Taxonomy" id="1540922"/>
    <lineage>
        <taxon>Eukaryota</taxon>
        <taxon>Fungi</taxon>
        <taxon>Dikarya</taxon>
        <taxon>Basidiomycota</taxon>
        <taxon>Wallemiomycotina</taxon>
        <taxon>Wallemiomycetes</taxon>
        <taxon>Wallemiales</taxon>
        <taxon>Wallemiaceae</taxon>
        <taxon>Wallemia</taxon>
    </lineage>
</organism>
<evidence type="ECO:0000313" key="4">
    <source>
        <dbReference type="Proteomes" id="UP000310189"/>
    </source>
</evidence>
<dbReference type="PROSITE" id="PS00636">
    <property type="entry name" value="DNAJ_1"/>
    <property type="match status" value="1"/>
</dbReference>
<proteinExistence type="predicted"/>
<evidence type="ECO:0000256" key="1">
    <source>
        <dbReference type="SAM" id="MobiDB-lite"/>
    </source>
</evidence>
<evidence type="ECO:0000313" key="3">
    <source>
        <dbReference type="EMBL" id="TIA90066.1"/>
    </source>
</evidence>
<feature type="domain" description="J" evidence="2">
    <location>
        <begin position="6"/>
        <end position="70"/>
    </location>
</feature>
<dbReference type="SMART" id="SM00271">
    <property type="entry name" value="DnaJ"/>
    <property type="match status" value="1"/>
</dbReference>
<dbReference type="GO" id="GO:0005829">
    <property type="term" value="C:cytosol"/>
    <property type="evidence" value="ECO:0007669"/>
    <property type="project" value="TreeGrafter"/>
</dbReference>
<keyword evidence="4" id="KW-1185">Reference proteome</keyword>
<dbReference type="InterPro" id="IPR001623">
    <property type="entry name" value="DnaJ_domain"/>
</dbReference>
<feature type="compositionally biased region" description="Basic and acidic residues" evidence="1">
    <location>
        <begin position="406"/>
        <end position="423"/>
    </location>
</feature>
<accession>A0A4T0FT29</accession>
<dbReference type="InterPro" id="IPR036869">
    <property type="entry name" value="J_dom_sf"/>
</dbReference>
<sequence length="445" mass="49193">MVKDTEYYDLLGVKPDASDLELKKAYRKAAIQWHPDKNQAPGAEEKFQKIGEAYAVLKDAQERAWYDKNGKKEAGAANAENVDPEALFGQIFGGEAFKDYIGDFSLIKDLAGRAEATMTEEEKAALDKEAGTAMGEEGASDKTDAAPAPQQQSISEGAHADSLQPPHPNASEEEKAKHRKLTEEQKAKLREVEAQSEKEKEERVKYLTDRMKDRLRVFVEARNPGSENDPETKRFQDGIKREAEDLKLESFGIELLHTIGGVYMTKGQNHIKSRKSFLGLSGFFGRVKEKGSILKEGWGLLGSAYGAQAAVEEMNKRQESGSVPQDEVEALGMDVTAKLLLISWRVARFEANAVLREVCERVLNDPQISEDVSVLRAKGMMIIGAIFKGVQADESDQERRELERLVAEAGKKKGKKDKADKANKGLFSAHTHSEPAETAKDAPQA</sequence>
<dbReference type="InterPro" id="IPR052814">
    <property type="entry name" value="Peroxisomal_DnaJ"/>
</dbReference>
<name>A0A4T0FT29_9BASI</name>
<dbReference type="PANTHER" id="PTHR45006:SF1">
    <property type="entry name" value="DNAJ-LIKE PROTEIN 1"/>
    <property type="match status" value="1"/>
</dbReference>
<feature type="compositionally biased region" description="Basic and acidic residues" evidence="1">
    <location>
        <begin position="170"/>
        <end position="183"/>
    </location>
</feature>
<dbReference type="Proteomes" id="UP000310189">
    <property type="component" value="Unassembled WGS sequence"/>
</dbReference>
<dbReference type="SUPFAM" id="SSF46565">
    <property type="entry name" value="Chaperone J-domain"/>
    <property type="match status" value="1"/>
</dbReference>
<protein>
    <recommendedName>
        <fullName evidence="2">J domain-containing protein</fullName>
    </recommendedName>
</protein>
<dbReference type="InterPro" id="IPR018253">
    <property type="entry name" value="DnaJ_domain_CS"/>
</dbReference>
<evidence type="ECO:0000259" key="2">
    <source>
        <dbReference type="PROSITE" id="PS50076"/>
    </source>
</evidence>
<feature type="compositionally biased region" description="Basic and acidic residues" evidence="1">
    <location>
        <begin position="431"/>
        <end position="445"/>
    </location>
</feature>
<dbReference type="Pfam" id="PF00226">
    <property type="entry name" value="DnaJ"/>
    <property type="match status" value="1"/>
</dbReference>
<dbReference type="GO" id="GO:0016558">
    <property type="term" value="P:protein import into peroxisome matrix"/>
    <property type="evidence" value="ECO:0007669"/>
    <property type="project" value="TreeGrafter"/>
</dbReference>
<dbReference type="PRINTS" id="PR00625">
    <property type="entry name" value="JDOMAIN"/>
</dbReference>
<feature type="region of interest" description="Disordered" evidence="1">
    <location>
        <begin position="406"/>
        <end position="445"/>
    </location>
</feature>
<reference evidence="3 4" key="1">
    <citation type="submission" date="2019-03" db="EMBL/GenBank/DDBJ databases">
        <title>Sequencing 23 genomes of Wallemia ichthyophaga.</title>
        <authorList>
            <person name="Gostincar C."/>
        </authorList>
    </citation>
    <scope>NUCLEOTIDE SEQUENCE [LARGE SCALE GENOMIC DNA]</scope>
    <source>
        <strain evidence="3 4">EXF-5753</strain>
    </source>
</reference>
<dbReference type="Pfam" id="PF14308">
    <property type="entry name" value="DnaJ-X"/>
    <property type="match status" value="1"/>
</dbReference>
<dbReference type="PROSITE" id="PS50076">
    <property type="entry name" value="DNAJ_2"/>
    <property type="match status" value="1"/>
</dbReference>
<dbReference type="PANTHER" id="PTHR45006">
    <property type="entry name" value="DNAJ-LIKE PROTEIN 1"/>
    <property type="match status" value="1"/>
</dbReference>
<dbReference type="OrthoDB" id="552049at2759"/>
<dbReference type="Gene3D" id="1.10.287.110">
    <property type="entry name" value="DnaJ domain"/>
    <property type="match status" value="1"/>
</dbReference>
<gene>
    <name evidence="3" type="ORF">E3P99_01794</name>
</gene>
<dbReference type="CDD" id="cd06257">
    <property type="entry name" value="DnaJ"/>
    <property type="match status" value="1"/>
</dbReference>